<gene>
    <name evidence="1" type="ORF">S12H4_09690</name>
</gene>
<organism evidence="1">
    <name type="scientific">marine sediment metagenome</name>
    <dbReference type="NCBI Taxonomy" id="412755"/>
    <lineage>
        <taxon>unclassified sequences</taxon>
        <taxon>metagenomes</taxon>
        <taxon>ecological metagenomes</taxon>
    </lineage>
</organism>
<protein>
    <submittedName>
        <fullName evidence="1">Uncharacterized protein</fullName>
    </submittedName>
</protein>
<dbReference type="AlphaFoldDB" id="X1R7W7"/>
<name>X1R7W7_9ZZZZ</name>
<sequence length="71" mass="8267">ADSYDYLNDTIFVAENMDDLIFFLNQVLENGDFQNFIIILGMEFNCEDNCSTDLDEFNVISFNKIRHTTIS</sequence>
<comment type="caution">
    <text evidence="1">The sequence shown here is derived from an EMBL/GenBank/DDBJ whole genome shotgun (WGS) entry which is preliminary data.</text>
</comment>
<feature type="non-terminal residue" evidence="1">
    <location>
        <position position="1"/>
    </location>
</feature>
<evidence type="ECO:0000313" key="1">
    <source>
        <dbReference type="EMBL" id="GAI59250.1"/>
    </source>
</evidence>
<accession>X1R7W7</accession>
<dbReference type="EMBL" id="BARW01003981">
    <property type="protein sequence ID" value="GAI59250.1"/>
    <property type="molecule type" value="Genomic_DNA"/>
</dbReference>
<proteinExistence type="predicted"/>
<reference evidence="1" key="1">
    <citation type="journal article" date="2014" name="Front. Microbiol.">
        <title>High frequency of phylogenetically diverse reductive dehalogenase-homologous genes in deep subseafloor sedimentary metagenomes.</title>
        <authorList>
            <person name="Kawai M."/>
            <person name="Futagami T."/>
            <person name="Toyoda A."/>
            <person name="Takaki Y."/>
            <person name="Nishi S."/>
            <person name="Hori S."/>
            <person name="Arai W."/>
            <person name="Tsubouchi T."/>
            <person name="Morono Y."/>
            <person name="Uchiyama I."/>
            <person name="Ito T."/>
            <person name="Fujiyama A."/>
            <person name="Inagaki F."/>
            <person name="Takami H."/>
        </authorList>
    </citation>
    <scope>NUCLEOTIDE SEQUENCE</scope>
    <source>
        <strain evidence="1">Expedition CK06-06</strain>
    </source>
</reference>